<reference evidence="10" key="1">
    <citation type="submission" date="2017-01" db="EMBL/GenBank/DDBJ databases">
        <authorList>
            <person name="Varghese N."/>
            <person name="Submissions S."/>
        </authorList>
    </citation>
    <scope>NUCLEOTIDE SEQUENCE [LARGE SCALE GENOMIC DNA]</scope>
    <source>
        <strain evidence="10">DSM 23127</strain>
    </source>
</reference>
<dbReference type="PANTHER" id="PTHR30288">
    <property type="entry name" value="FLAGELLAR CAP/ASSEMBLY PROTEIN FLID"/>
    <property type="match status" value="1"/>
</dbReference>
<name>A0A1N7J0Y4_9BACI</name>
<dbReference type="RefSeq" id="WP_076557687.1">
    <property type="nucleotide sequence ID" value="NZ_FTOC01000003.1"/>
</dbReference>
<dbReference type="Pfam" id="PF02465">
    <property type="entry name" value="FliD_N"/>
    <property type="match status" value="1"/>
</dbReference>
<keyword evidence="9" id="KW-0966">Cell projection</keyword>
<comment type="function">
    <text evidence="5">Required for morphogenesis and for the elongation of the flagellar filament by facilitating polymerization of the flagellin monomers at the tip of growing filament. Forms a capping structure, which prevents flagellin subunits (transported through the central channel of the flagellum) from leaking out without polymerization at the distal end.</text>
</comment>
<feature type="domain" description="Flagellar hook-associated protein 2 C-terminal" evidence="8">
    <location>
        <begin position="240"/>
        <end position="499"/>
    </location>
</feature>
<proteinExistence type="inferred from homology"/>
<evidence type="ECO:0000256" key="2">
    <source>
        <dbReference type="ARBA" id="ARBA00011255"/>
    </source>
</evidence>
<dbReference type="GO" id="GO:0009424">
    <property type="term" value="C:bacterial-type flagellum hook"/>
    <property type="evidence" value="ECO:0007669"/>
    <property type="project" value="UniProtKB-UniRule"/>
</dbReference>
<feature type="domain" description="Flagellar hook-associated protein 2 N-terminal" evidence="7">
    <location>
        <begin position="11"/>
        <end position="105"/>
    </location>
</feature>
<keyword evidence="9" id="KW-0282">Flagellum</keyword>
<dbReference type="GO" id="GO:0071973">
    <property type="term" value="P:bacterial-type flagellum-dependent cell motility"/>
    <property type="evidence" value="ECO:0007669"/>
    <property type="project" value="TreeGrafter"/>
</dbReference>
<dbReference type="GO" id="GO:0005576">
    <property type="term" value="C:extracellular region"/>
    <property type="evidence" value="ECO:0007669"/>
    <property type="project" value="UniProtKB-SubCell"/>
</dbReference>
<evidence type="ECO:0000259" key="7">
    <source>
        <dbReference type="Pfam" id="PF02465"/>
    </source>
</evidence>
<keyword evidence="9" id="KW-0969">Cilium</keyword>
<dbReference type="OrthoDB" id="9776025at2"/>
<evidence type="ECO:0000259" key="8">
    <source>
        <dbReference type="Pfam" id="PF07195"/>
    </source>
</evidence>
<dbReference type="PANTHER" id="PTHR30288:SF0">
    <property type="entry name" value="FLAGELLAR HOOK-ASSOCIATED PROTEIN 2"/>
    <property type="match status" value="1"/>
</dbReference>
<dbReference type="EMBL" id="FTOC01000003">
    <property type="protein sequence ID" value="SIS43028.1"/>
    <property type="molecule type" value="Genomic_DNA"/>
</dbReference>
<protein>
    <recommendedName>
        <fullName evidence="5">Flagellar hook-associated protein 2</fullName>
        <shortName evidence="5">HAP2</shortName>
    </recommendedName>
    <alternativeName>
        <fullName evidence="5">Flagellar cap protein</fullName>
    </alternativeName>
</protein>
<dbReference type="NCBIfam" id="NF005833">
    <property type="entry name" value="PRK07737.1"/>
    <property type="match status" value="1"/>
</dbReference>
<dbReference type="STRING" id="570947.SAMN05421687_103153"/>
<keyword evidence="4 5" id="KW-0975">Bacterial flagellum</keyword>
<comment type="subcellular location">
    <subcellularLocation>
        <location evidence="5">Secreted</location>
    </subcellularLocation>
    <subcellularLocation>
        <location evidence="5">Bacterial flagellum</location>
    </subcellularLocation>
</comment>
<organism evidence="9 10">
    <name type="scientific">Salimicrobium flavidum</name>
    <dbReference type="NCBI Taxonomy" id="570947"/>
    <lineage>
        <taxon>Bacteria</taxon>
        <taxon>Bacillati</taxon>
        <taxon>Bacillota</taxon>
        <taxon>Bacilli</taxon>
        <taxon>Bacillales</taxon>
        <taxon>Bacillaceae</taxon>
        <taxon>Salimicrobium</taxon>
    </lineage>
</organism>
<sequence length="512" mass="57048">MSDMRIGGLASGMDIDKIVSDLMRVEKKPLEKMEQDREWKTYQRDAYREVNTKFSELENMMLDMNLERTYTSKDTSSTNPGAVTATGTPTAGEGNYNIEVEQLAEIGYVTSTDSEGNAVPITNQDGTANIDASDKLSDAFGGTLNEGTFSLTTYGEDGAATMKEFTVNADDSLNDVLGDINDSDLGIRAFYDQNSGQVMMERTETGNFNAAGSEIEFGGTNKAFLTDNLKLTENAATLDGQDAIFNYNGAMKITSHANEYELNGLNFQFHSTNVDNPARVNVTNNPDEAFDKVMEFVDKYNGIIDHLNEKTQEKRYRDYPPLTEEQRGDMEENEIEMWEEKAKSGLLRSDNVLNNAMSTMRQNWYETIDNGGKYSQASEIGISTTANYLDGGKLEVDEDKLREALREDPLAVKQLLSGSSENGQEGIVRKLDETISRATSQIETKAGKPTSLSNNFTLGRQIENINGEMEDFQRRLTEIEDRYWSEFGAMEKAISKMNQQSAFLQQNFAGGM</sequence>
<evidence type="ECO:0000313" key="9">
    <source>
        <dbReference type="EMBL" id="SIS43028.1"/>
    </source>
</evidence>
<comment type="subunit">
    <text evidence="2 5">Homopentamer.</text>
</comment>
<dbReference type="Proteomes" id="UP000187608">
    <property type="component" value="Unassembled WGS sequence"/>
</dbReference>
<evidence type="ECO:0000256" key="5">
    <source>
        <dbReference type="RuleBase" id="RU362066"/>
    </source>
</evidence>
<dbReference type="Pfam" id="PF07195">
    <property type="entry name" value="FliD_C"/>
    <property type="match status" value="1"/>
</dbReference>
<dbReference type="AlphaFoldDB" id="A0A1N7J0Y4"/>
<feature type="compositionally biased region" description="Low complexity" evidence="6">
    <location>
        <begin position="78"/>
        <end position="92"/>
    </location>
</feature>
<dbReference type="InterPro" id="IPR003481">
    <property type="entry name" value="FliD_N"/>
</dbReference>
<evidence type="ECO:0000256" key="4">
    <source>
        <dbReference type="ARBA" id="ARBA00023143"/>
    </source>
</evidence>
<dbReference type="GO" id="GO:0007155">
    <property type="term" value="P:cell adhesion"/>
    <property type="evidence" value="ECO:0007669"/>
    <property type="project" value="InterPro"/>
</dbReference>
<keyword evidence="3" id="KW-0175">Coiled coil</keyword>
<keyword evidence="10" id="KW-1185">Reference proteome</keyword>
<evidence type="ECO:0000313" key="10">
    <source>
        <dbReference type="Proteomes" id="UP000187608"/>
    </source>
</evidence>
<evidence type="ECO:0000256" key="6">
    <source>
        <dbReference type="SAM" id="MobiDB-lite"/>
    </source>
</evidence>
<accession>A0A1N7J0Y4</accession>
<evidence type="ECO:0000256" key="3">
    <source>
        <dbReference type="ARBA" id="ARBA00023054"/>
    </source>
</evidence>
<evidence type="ECO:0000256" key="1">
    <source>
        <dbReference type="ARBA" id="ARBA00009764"/>
    </source>
</evidence>
<gene>
    <name evidence="9" type="ORF">SAMN05421687_103153</name>
</gene>
<dbReference type="InterPro" id="IPR040026">
    <property type="entry name" value="FliD"/>
</dbReference>
<feature type="region of interest" description="Disordered" evidence="6">
    <location>
        <begin position="71"/>
        <end position="94"/>
    </location>
</feature>
<dbReference type="GO" id="GO:0009421">
    <property type="term" value="C:bacterial-type flagellum filament cap"/>
    <property type="evidence" value="ECO:0007669"/>
    <property type="project" value="InterPro"/>
</dbReference>
<dbReference type="InterPro" id="IPR010809">
    <property type="entry name" value="FliD_C"/>
</dbReference>
<comment type="similarity">
    <text evidence="1 5">Belongs to the FliD family.</text>
</comment>
<keyword evidence="5" id="KW-0964">Secreted</keyword>